<dbReference type="GO" id="GO:0044550">
    <property type="term" value="P:secondary metabolite biosynthetic process"/>
    <property type="evidence" value="ECO:0007669"/>
    <property type="project" value="TreeGrafter"/>
</dbReference>
<dbReference type="InterPro" id="IPR010071">
    <property type="entry name" value="AA_adenyl_dom"/>
</dbReference>
<dbReference type="Gene3D" id="1.10.1200.10">
    <property type="entry name" value="ACP-like"/>
    <property type="match status" value="1"/>
</dbReference>
<dbReference type="PANTHER" id="PTHR45527:SF1">
    <property type="entry name" value="FATTY ACID SYNTHASE"/>
    <property type="match status" value="1"/>
</dbReference>
<dbReference type="InterPro" id="IPR020806">
    <property type="entry name" value="PKS_PP-bd"/>
</dbReference>
<gene>
    <name evidence="4" type="ORF">GMX10_03075</name>
</gene>
<dbReference type="GO" id="GO:0005737">
    <property type="term" value="C:cytoplasm"/>
    <property type="evidence" value="ECO:0007669"/>
    <property type="project" value="TreeGrafter"/>
</dbReference>
<dbReference type="EMBL" id="CP046377">
    <property type="protein sequence ID" value="QHQ23172.1"/>
    <property type="molecule type" value="Genomic_DNA"/>
</dbReference>
<dbReference type="SUPFAM" id="SSF56801">
    <property type="entry name" value="Acetyl-CoA synthetase-like"/>
    <property type="match status" value="1"/>
</dbReference>
<dbReference type="GO" id="GO:0003824">
    <property type="term" value="F:catalytic activity"/>
    <property type="evidence" value="ECO:0007669"/>
    <property type="project" value="InterPro"/>
</dbReference>
<dbReference type="AlphaFoldDB" id="A0AAP9LBE9"/>
<dbReference type="Gene3D" id="3.30.559.10">
    <property type="entry name" value="Chloramphenicol acetyltransferase-like domain"/>
    <property type="match status" value="1"/>
</dbReference>
<dbReference type="GO" id="GO:0043041">
    <property type="term" value="P:amino acid activation for nonribosomal peptide biosynthetic process"/>
    <property type="evidence" value="ECO:0007669"/>
    <property type="project" value="TreeGrafter"/>
</dbReference>
<reference evidence="5" key="1">
    <citation type="submission" date="2019-11" db="EMBL/GenBank/DDBJ databases">
        <authorList>
            <person name="Jee S."/>
        </authorList>
    </citation>
    <scope>NUCLEOTIDE SEQUENCE [LARGE SCALE GENOMIC DNA]</scope>
    <source>
        <strain evidence="5">PZ1</strain>
    </source>
</reference>
<keyword evidence="2" id="KW-0597">Phosphoprotein</keyword>
<dbReference type="GO" id="GO:0031177">
    <property type="term" value="F:phosphopantetheine binding"/>
    <property type="evidence" value="ECO:0007669"/>
    <property type="project" value="InterPro"/>
</dbReference>
<dbReference type="SUPFAM" id="SSF52777">
    <property type="entry name" value="CoA-dependent acyltransferases"/>
    <property type="match status" value="1"/>
</dbReference>
<name>A0AAP9LBE9_9GAMM</name>
<dbReference type="InterPro" id="IPR020845">
    <property type="entry name" value="AMP-binding_CS"/>
</dbReference>
<dbReference type="Pfam" id="PF00668">
    <property type="entry name" value="Condensation"/>
    <property type="match status" value="1"/>
</dbReference>
<accession>A0AAP9LBE9</accession>
<feature type="domain" description="Carrier" evidence="3">
    <location>
        <begin position="431"/>
        <end position="506"/>
    </location>
</feature>
<evidence type="ECO:0000256" key="2">
    <source>
        <dbReference type="ARBA" id="ARBA00022553"/>
    </source>
</evidence>
<dbReference type="InterPro" id="IPR045851">
    <property type="entry name" value="AMP-bd_C_sf"/>
</dbReference>
<evidence type="ECO:0000313" key="4">
    <source>
        <dbReference type="EMBL" id="QHQ23172.1"/>
    </source>
</evidence>
<dbReference type="Gene3D" id="3.40.50.12780">
    <property type="entry name" value="N-terminal domain of ligase-like"/>
    <property type="match status" value="1"/>
</dbReference>
<dbReference type="Pfam" id="PF00501">
    <property type="entry name" value="AMP-binding"/>
    <property type="match status" value="1"/>
</dbReference>
<dbReference type="InterPro" id="IPR001242">
    <property type="entry name" value="Condensation_dom"/>
</dbReference>
<dbReference type="SUPFAM" id="SSF47336">
    <property type="entry name" value="ACP-like"/>
    <property type="match status" value="1"/>
</dbReference>
<dbReference type="PROSITE" id="PS00455">
    <property type="entry name" value="AMP_BINDING"/>
    <property type="match status" value="1"/>
</dbReference>
<dbReference type="SMART" id="SM00823">
    <property type="entry name" value="PKS_PP"/>
    <property type="match status" value="1"/>
</dbReference>
<evidence type="ECO:0000259" key="3">
    <source>
        <dbReference type="PROSITE" id="PS50075"/>
    </source>
</evidence>
<dbReference type="PROSITE" id="PS50075">
    <property type="entry name" value="CARRIER"/>
    <property type="match status" value="1"/>
</dbReference>
<organism evidence="4 5">
    <name type="scientific">Pectobacterium parvum</name>
    <dbReference type="NCBI Taxonomy" id="2778550"/>
    <lineage>
        <taxon>Bacteria</taxon>
        <taxon>Pseudomonadati</taxon>
        <taxon>Pseudomonadota</taxon>
        <taxon>Gammaproteobacteria</taxon>
        <taxon>Enterobacterales</taxon>
        <taxon>Pectobacteriaceae</taxon>
        <taxon>Pectobacterium</taxon>
    </lineage>
</organism>
<sequence>MLIVLLGILKSNKTYVLLDPQAPAARNQHILNDVRPVLILAETLLQAGESLCLHPDNINFAQIQVDNRILQTPAEGLAYICYTSGTTGKPKGVMVTRVGLSNLAQNHRDFIGLKLESRVLCIASLGFDAFGWDIFGAFVSGSAVYLAPDVLHSDVTALHQYLVKNEIGHVTLTPAILELLPHEDWHGLRSMIVMGDAPPADVIAWWSSRTRLCNGYGPTEATIATSLCEYRDGVAWNCIGKPLKNYRCYILDAQHNFLPIGFEGELCIAGVGLAHGYLNEPALSDEKFVMLPLPGNPYPERIYKTGDIAKWDEQGNIVFIGRKDNQVKIRGVRIEIGEIEAAIRRHPQVESVCVVASKQRVGKVLVAFVQPSSSTLQADILRYSLITQLHSAAIPSAFVFLSTLPLTVNGKVDRRQLENRPLEDADSRVAKAETETEALLERIVADAIGCAYVDVTQDFISLGAHSLTMSRIVALTSRDLHCRLNLADIFQHNTIRSLAEYIDEQATVAHTTVLLSEERRAPLNPQQNLLWYLSALNPDDCSYNLPVCVEICGPLDLELFEDSVNFVYEKHESLRTIFGESQGVAYQYAKPHVSLKLCDYCIGSQYQSLDALVKSLCATPFDITERPPVILRLVQFDEAHHVLI</sequence>
<dbReference type="Gene3D" id="3.30.300.30">
    <property type="match status" value="1"/>
</dbReference>
<keyword evidence="1" id="KW-0596">Phosphopantetheine</keyword>
<dbReference type="InterPro" id="IPR020459">
    <property type="entry name" value="AMP-binding"/>
</dbReference>
<dbReference type="PANTHER" id="PTHR45527">
    <property type="entry name" value="NONRIBOSOMAL PEPTIDE SYNTHETASE"/>
    <property type="match status" value="1"/>
</dbReference>
<dbReference type="InterPro" id="IPR036736">
    <property type="entry name" value="ACP-like_sf"/>
</dbReference>
<dbReference type="InterPro" id="IPR023213">
    <property type="entry name" value="CAT-like_dom_sf"/>
</dbReference>
<dbReference type="InterPro" id="IPR025110">
    <property type="entry name" value="AMP-bd_C"/>
</dbReference>
<dbReference type="CDD" id="cd05930">
    <property type="entry name" value="A_NRPS"/>
    <property type="match status" value="1"/>
</dbReference>
<protein>
    <submittedName>
        <fullName evidence="4">Amino acid adenylation domain-containing protein</fullName>
    </submittedName>
</protein>
<proteinExistence type="predicted"/>
<dbReference type="InterPro" id="IPR042099">
    <property type="entry name" value="ANL_N_sf"/>
</dbReference>
<dbReference type="PRINTS" id="PR00154">
    <property type="entry name" value="AMPBINDING"/>
</dbReference>
<dbReference type="Pfam" id="PF13193">
    <property type="entry name" value="AMP-binding_C"/>
    <property type="match status" value="1"/>
</dbReference>
<dbReference type="Pfam" id="PF00550">
    <property type="entry name" value="PP-binding"/>
    <property type="match status" value="1"/>
</dbReference>
<dbReference type="Proteomes" id="UP000464054">
    <property type="component" value="Chromosome"/>
</dbReference>
<dbReference type="InterPro" id="IPR009081">
    <property type="entry name" value="PP-bd_ACP"/>
</dbReference>
<dbReference type="InterPro" id="IPR000873">
    <property type="entry name" value="AMP-dep_synth/lig_dom"/>
</dbReference>
<evidence type="ECO:0000313" key="5">
    <source>
        <dbReference type="Proteomes" id="UP000464054"/>
    </source>
</evidence>
<evidence type="ECO:0000256" key="1">
    <source>
        <dbReference type="ARBA" id="ARBA00022450"/>
    </source>
</evidence>
<dbReference type="NCBIfam" id="TIGR01733">
    <property type="entry name" value="AA-adenyl-dom"/>
    <property type="match status" value="1"/>
</dbReference>